<accession>A0ABQ6WUM4</accession>
<keyword evidence="3" id="KW-1185">Reference proteome</keyword>
<organism evidence="2 3">
    <name type="scientific">Aspergillus pseudocaelatus</name>
    <dbReference type="NCBI Taxonomy" id="1825620"/>
    <lineage>
        <taxon>Eukaryota</taxon>
        <taxon>Fungi</taxon>
        <taxon>Dikarya</taxon>
        <taxon>Ascomycota</taxon>
        <taxon>Pezizomycotina</taxon>
        <taxon>Eurotiomycetes</taxon>
        <taxon>Eurotiomycetidae</taxon>
        <taxon>Eurotiales</taxon>
        <taxon>Aspergillaceae</taxon>
        <taxon>Aspergillus</taxon>
        <taxon>Aspergillus subgen. Circumdati</taxon>
    </lineage>
</organism>
<sequence length="161" mass="18041">MIIAAILLVVDATLISIFVVEAYRPRNKWTLLSSPSLWAVLYQLRGIGFIAPFYFMPSTSIATLAEGASIFLQNDFLLVTVSNFLWCWVSVWGLYRVGISNISPLSALVGHACRVCRDWTRCNRGGHLVLARTDDEPKEILSAQLKASLFSLCRPRDGYRT</sequence>
<dbReference type="Proteomes" id="UP000325395">
    <property type="component" value="Unassembled WGS sequence"/>
</dbReference>
<dbReference type="EMBL" id="ML735718">
    <property type="protein sequence ID" value="KAE8419326.1"/>
    <property type="molecule type" value="Genomic_DNA"/>
</dbReference>
<gene>
    <name evidence="2" type="ORF">BDV36DRAFT_294372</name>
</gene>
<evidence type="ECO:0000313" key="3">
    <source>
        <dbReference type="Proteomes" id="UP000325395"/>
    </source>
</evidence>
<evidence type="ECO:0000313" key="2">
    <source>
        <dbReference type="EMBL" id="KAE8419326.1"/>
    </source>
</evidence>
<feature type="transmembrane region" description="Helical" evidence="1">
    <location>
        <begin position="76"/>
        <end position="95"/>
    </location>
</feature>
<proteinExistence type="predicted"/>
<reference evidence="2 3" key="1">
    <citation type="submission" date="2019-04" db="EMBL/GenBank/DDBJ databases">
        <authorList>
            <consortium name="DOE Joint Genome Institute"/>
            <person name="Mondo S."/>
            <person name="Kjaerbolling I."/>
            <person name="Vesth T."/>
            <person name="Frisvad J.C."/>
            <person name="Nybo J.L."/>
            <person name="Theobald S."/>
            <person name="Kildgaard S."/>
            <person name="Isbrandt T."/>
            <person name="Kuo A."/>
            <person name="Sato A."/>
            <person name="Lyhne E.K."/>
            <person name="Kogle M.E."/>
            <person name="Wiebenga A."/>
            <person name="Kun R.S."/>
            <person name="Lubbers R.J."/>
            <person name="Makela M.R."/>
            <person name="Barry K."/>
            <person name="Chovatia M."/>
            <person name="Clum A."/>
            <person name="Daum C."/>
            <person name="Haridas S."/>
            <person name="He G."/>
            <person name="LaButti K."/>
            <person name="Lipzen A."/>
            <person name="Riley R."/>
            <person name="Salamov A."/>
            <person name="Simmons B.A."/>
            <person name="Magnuson J.K."/>
            <person name="Henrissat B."/>
            <person name="Mortensen U.H."/>
            <person name="Larsen T.O."/>
            <person name="Devries R.P."/>
            <person name="Grigoriev I.V."/>
            <person name="Machida M."/>
            <person name="Baker S.E."/>
            <person name="Andersen M.R."/>
            <person name="Cantor M.N."/>
            <person name="Hua S.X."/>
        </authorList>
    </citation>
    <scope>NUCLEOTIDE SEQUENCE [LARGE SCALE GENOMIC DNA]</scope>
    <source>
        <strain evidence="2 3">CBS 117616</strain>
    </source>
</reference>
<keyword evidence="1" id="KW-1133">Transmembrane helix</keyword>
<keyword evidence="1" id="KW-0472">Membrane</keyword>
<name>A0ABQ6WUM4_9EURO</name>
<protein>
    <submittedName>
        <fullName evidence="2">Uncharacterized protein</fullName>
    </submittedName>
</protein>
<keyword evidence="1" id="KW-0812">Transmembrane</keyword>
<evidence type="ECO:0000256" key="1">
    <source>
        <dbReference type="SAM" id="Phobius"/>
    </source>
</evidence>